<comment type="caution">
    <text evidence="2">The sequence shown here is derived from an EMBL/GenBank/DDBJ whole genome shotgun (WGS) entry which is preliminary data.</text>
</comment>
<feature type="chain" id="PRO_5009522865" evidence="1">
    <location>
        <begin position="22"/>
        <end position="145"/>
    </location>
</feature>
<dbReference type="Proteomes" id="UP000176923">
    <property type="component" value="Unassembled WGS sequence"/>
</dbReference>
<feature type="signal peptide" evidence="1">
    <location>
        <begin position="1"/>
        <end position="21"/>
    </location>
</feature>
<protein>
    <submittedName>
        <fullName evidence="2">Uncharacterized protein</fullName>
    </submittedName>
</protein>
<reference evidence="2 3" key="1">
    <citation type="journal article" date="2016" name="Nat. Commun.">
        <title>Thousands of microbial genomes shed light on interconnected biogeochemical processes in an aquifer system.</title>
        <authorList>
            <person name="Anantharaman K."/>
            <person name="Brown C.T."/>
            <person name="Hug L.A."/>
            <person name="Sharon I."/>
            <person name="Castelle C.J."/>
            <person name="Probst A.J."/>
            <person name="Thomas B.C."/>
            <person name="Singh A."/>
            <person name="Wilkins M.J."/>
            <person name="Karaoz U."/>
            <person name="Brodie E.L."/>
            <person name="Williams K.H."/>
            <person name="Hubbard S.S."/>
            <person name="Banfield J.F."/>
        </authorList>
    </citation>
    <scope>NUCLEOTIDE SEQUENCE [LARGE SCALE GENOMIC DNA]</scope>
</reference>
<accession>A0A1F5ZJF0</accession>
<keyword evidence="1" id="KW-0732">Signal</keyword>
<name>A0A1F5ZJF0_9BACT</name>
<sequence length="145" mass="16174">MKKILSILFLLLLPFPKFVHAESNVSVTTESNSNCQTDVKITTNGETKSYHSEDCNQNIDVQSNDGSSKVTIRNQTGTNSDNLHPSVLPTRSVTIIPTVTSSPTPTTSEKGKSILHESFLERILERLEFLKKIRLNFLTAVSLWI</sequence>
<gene>
    <name evidence="2" type="ORF">A3D77_04705</name>
</gene>
<evidence type="ECO:0000313" key="2">
    <source>
        <dbReference type="EMBL" id="OGG12608.1"/>
    </source>
</evidence>
<dbReference type="STRING" id="1798382.A3D77_04705"/>
<proteinExistence type="predicted"/>
<dbReference type="AlphaFoldDB" id="A0A1F5ZJF0"/>
<evidence type="ECO:0000313" key="3">
    <source>
        <dbReference type="Proteomes" id="UP000176923"/>
    </source>
</evidence>
<evidence type="ECO:0000256" key="1">
    <source>
        <dbReference type="SAM" id="SignalP"/>
    </source>
</evidence>
<organism evidence="2 3">
    <name type="scientific">Candidatus Gottesmanbacteria bacterium RIFCSPHIGHO2_02_FULL_39_11</name>
    <dbReference type="NCBI Taxonomy" id="1798382"/>
    <lineage>
        <taxon>Bacteria</taxon>
        <taxon>Candidatus Gottesmaniibacteriota</taxon>
    </lineage>
</organism>
<dbReference type="EMBL" id="MFJL01000044">
    <property type="protein sequence ID" value="OGG12608.1"/>
    <property type="molecule type" value="Genomic_DNA"/>
</dbReference>